<name>A0ABZ3INV5_9FIRM</name>
<dbReference type="Pfam" id="PF01609">
    <property type="entry name" value="DDE_Tnp_1"/>
    <property type="match status" value="1"/>
</dbReference>
<keyword evidence="3" id="KW-1185">Reference proteome</keyword>
<feature type="domain" description="Transposase IS4-like" evidence="1">
    <location>
        <begin position="7"/>
        <end position="84"/>
    </location>
</feature>
<reference evidence="2" key="1">
    <citation type="submission" date="2024-05" db="EMBL/GenBank/DDBJ databases">
        <title>Isolation and characterization of Sporomusa carbonis sp. nov., a carboxydotrophic hydrogenogen in the genus of Sporomusa isolated from a charcoal burning pile.</title>
        <authorList>
            <person name="Boeer T."/>
            <person name="Rosenbaum F."/>
            <person name="Eysell L."/>
            <person name="Mueller V."/>
            <person name="Daniel R."/>
            <person name="Poehlein A."/>
        </authorList>
    </citation>
    <scope>NUCLEOTIDE SEQUENCE [LARGE SCALE GENOMIC DNA]</scope>
    <source>
        <strain evidence="2">DSM 10669</strain>
    </source>
</reference>
<evidence type="ECO:0000313" key="3">
    <source>
        <dbReference type="Proteomes" id="UP000216752"/>
    </source>
</evidence>
<evidence type="ECO:0000259" key="1">
    <source>
        <dbReference type="Pfam" id="PF01609"/>
    </source>
</evidence>
<organism evidence="2 3">
    <name type="scientific">Sporomusa silvacetica DSM 10669</name>
    <dbReference type="NCBI Taxonomy" id="1123289"/>
    <lineage>
        <taxon>Bacteria</taxon>
        <taxon>Bacillati</taxon>
        <taxon>Bacillota</taxon>
        <taxon>Negativicutes</taxon>
        <taxon>Selenomonadales</taxon>
        <taxon>Sporomusaceae</taxon>
        <taxon>Sporomusa</taxon>
    </lineage>
</organism>
<dbReference type="InterPro" id="IPR002559">
    <property type="entry name" value="Transposase_11"/>
</dbReference>
<proteinExistence type="predicted"/>
<gene>
    <name evidence="2" type="ORF">SPSIL_035550</name>
</gene>
<protein>
    <submittedName>
        <fullName evidence="2">IS1182 family transposase ISBse2</fullName>
    </submittedName>
</protein>
<dbReference type="Proteomes" id="UP000216752">
    <property type="component" value="Chromosome"/>
</dbReference>
<accession>A0ABZ3INV5</accession>
<dbReference type="EMBL" id="CP155573">
    <property type="protein sequence ID" value="XFO67357.1"/>
    <property type="molecule type" value="Genomic_DNA"/>
</dbReference>
<sequence length="85" mass="9272">MQISEDQDAKVGHKSADTSFFGYKAHLAISEDRIITAATITTSEKSDGKQLQTLIEKSVAAGLKIETIIGDTVYSEKGNIKYMFS</sequence>
<evidence type="ECO:0000313" key="2">
    <source>
        <dbReference type="EMBL" id="XFO67357.1"/>
    </source>
</evidence>